<dbReference type="AlphaFoldDB" id="A0A177TXY9"/>
<evidence type="ECO:0000313" key="1">
    <source>
        <dbReference type="EMBL" id="KAE8241422.1"/>
    </source>
</evidence>
<organism evidence="1 2">
    <name type="scientific">Tilletia indica</name>
    <dbReference type="NCBI Taxonomy" id="43049"/>
    <lineage>
        <taxon>Eukaryota</taxon>
        <taxon>Fungi</taxon>
        <taxon>Dikarya</taxon>
        <taxon>Basidiomycota</taxon>
        <taxon>Ustilaginomycotina</taxon>
        <taxon>Exobasidiomycetes</taxon>
        <taxon>Tilletiales</taxon>
        <taxon>Tilletiaceae</taxon>
        <taxon>Tilletia</taxon>
    </lineage>
</organism>
<comment type="caution">
    <text evidence="1">The sequence shown here is derived from an EMBL/GenBank/DDBJ whole genome shotgun (WGS) entry which is preliminary data.</text>
</comment>
<dbReference type="EMBL" id="LWDF02000913">
    <property type="protein sequence ID" value="KAE8241422.1"/>
    <property type="molecule type" value="Genomic_DNA"/>
</dbReference>
<accession>A0A177TXY9</accession>
<keyword evidence="2" id="KW-1185">Reference proteome</keyword>
<gene>
    <name evidence="1" type="ORF">A4X13_0g7422</name>
</gene>
<name>A0A177TXY9_9BASI</name>
<reference evidence="1" key="1">
    <citation type="submission" date="2016-04" db="EMBL/GenBank/DDBJ databases">
        <authorList>
            <person name="Nguyen H.D."/>
            <person name="Samba Siva P."/>
            <person name="Cullis J."/>
            <person name="Levesque C.A."/>
            <person name="Hambleton S."/>
        </authorList>
    </citation>
    <scope>NUCLEOTIDE SEQUENCE</scope>
    <source>
        <strain evidence="1">DAOMC 236416</strain>
    </source>
</reference>
<protein>
    <submittedName>
        <fullName evidence="1">Uncharacterized protein</fullName>
    </submittedName>
</protein>
<sequence>MEPSFSFDFSESGLYRLVEYRTQLQWPSIVLDVRAWARMERYDPNRVEYLDLAQVLGYGYKAPGEASAAPPPPRHPRAKLRFVRIVMPEIGMSITPSLFPYLLQDVIHFELVCRATECSLKAPDIAYLICSNHSQRIKTLRIAVVHDEESIGTGVFQPFDEDESDEDNPCVFYKFDPPSRPPNRRRMRIFPPPAPSYSLASSASTWKLAPWITTSFGAFKCLR</sequence>
<dbReference type="Proteomes" id="UP000077521">
    <property type="component" value="Unassembled WGS sequence"/>
</dbReference>
<evidence type="ECO:0000313" key="2">
    <source>
        <dbReference type="Proteomes" id="UP000077521"/>
    </source>
</evidence>
<reference evidence="1" key="2">
    <citation type="journal article" date="2019" name="IMA Fungus">
        <title>Genome sequencing and comparison of five Tilletia species to identify candidate genes for the detection of regulated species infecting wheat.</title>
        <authorList>
            <person name="Nguyen H.D.T."/>
            <person name="Sultana T."/>
            <person name="Kesanakurti P."/>
            <person name="Hambleton S."/>
        </authorList>
    </citation>
    <scope>NUCLEOTIDE SEQUENCE</scope>
    <source>
        <strain evidence="1">DAOMC 236416</strain>
    </source>
</reference>
<proteinExistence type="predicted"/>